<evidence type="ECO:0000256" key="3">
    <source>
        <dbReference type="ARBA" id="ARBA00022989"/>
    </source>
</evidence>
<dbReference type="STRING" id="576137.A0A1L7XCJ8"/>
<feature type="compositionally biased region" description="Basic and acidic residues" evidence="6">
    <location>
        <begin position="332"/>
        <end position="346"/>
    </location>
</feature>
<evidence type="ECO:0000256" key="5">
    <source>
        <dbReference type="ARBA" id="ARBA00038359"/>
    </source>
</evidence>
<dbReference type="AlphaFoldDB" id="A0A1L7XCJ8"/>
<evidence type="ECO:0000256" key="4">
    <source>
        <dbReference type="ARBA" id="ARBA00023136"/>
    </source>
</evidence>
<keyword evidence="10" id="KW-1185">Reference proteome</keyword>
<reference evidence="9 10" key="1">
    <citation type="submission" date="2016-03" db="EMBL/GenBank/DDBJ databases">
        <authorList>
            <person name="Ploux O."/>
        </authorList>
    </citation>
    <scope>NUCLEOTIDE SEQUENCE [LARGE SCALE GENOMIC DNA]</scope>
    <source>
        <strain evidence="9 10">UAMH 11012</strain>
    </source>
</reference>
<feature type="transmembrane region" description="Helical" evidence="7">
    <location>
        <begin position="15"/>
        <end position="38"/>
    </location>
</feature>
<evidence type="ECO:0000313" key="10">
    <source>
        <dbReference type="Proteomes" id="UP000184330"/>
    </source>
</evidence>
<feature type="transmembrane region" description="Helical" evidence="7">
    <location>
        <begin position="131"/>
        <end position="153"/>
    </location>
</feature>
<accession>A0A1L7XCJ8</accession>
<dbReference type="Pfam" id="PF20684">
    <property type="entry name" value="Fung_rhodopsin"/>
    <property type="match status" value="1"/>
</dbReference>
<dbReference type="Proteomes" id="UP000184330">
    <property type="component" value="Unassembled WGS sequence"/>
</dbReference>
<evidence type="ECO:0000256" key="1">
    <source>
        <dbReference type="ARBA" id="ARBA00004141"/>
    </source>
</evidence>
<sequence>MANSEWKTNEYWKTVSVVVVLVFAGLATLAYALRMYAARISSGRFKVEDYLMGIGLLLSYGATVATILNAFNGVGVPSEELPPAEKSSLNFGSWIIQKFWPTSMAFIKISIIFFLRSLFGARPIVRRCLDVLSVIIALWATAALLTNIFQCWLPSYYYNKNQKGYCMPGQKQFFMAMGSLALIEDTVILLIPMPTIWTLKVKLRQKIAVTFILSLGSLVCILSLLRIIEFRSFVLTDLSSSSALESIFTCLEMNIATICGCLPLMRPVFRKFLTSTDGGRSYGQACLSSQPNFQSDFSSASSRSGASQFQKLSDVHSSATVVASKSKRSSSKRNETRTSSEIELKGIEVSTSMHQEVRPASIPDCND</sequence>
<protein>
    <submittedName>
        <fullName evidence="9">Related to integral membrane protein</fullName>
    </submittedName>
</protein>
<dbReference type="PANTHER" id="PTHR33048:SF47">
    <property type="entry name" value="INTEGRAL MEMBRANE PROTEIN-RELATED"/>
    <property type="match status" value="1"/>
</dbReference>
<keyword evidence="4 7" id="KW-0472">Membrane</keyword>
<evidence type="ECO:0000313" key="9">
    <source>
        <dbReference type="EMBL" id="CZR62742.1"/>
    </source>
</evidence>
<feature type="region of interest" description="Disordered" evidence="6">
    <location>
        <begin position="311"/>
        <end position="367"/>
    </location>
</feature>
<feature type="transmembrane region" description="Helical" evidence="7">
    <location>
        <begin position="50"/>
        <end position="71"/>
    </location>
</feature>
<dbReference type="InterPro" id="IPR052337">
    <property type="entry name" value="SAT4-like"/>
</dbReference>
<name>A0A1L7XCJ8_9HELO</name>
<dbReference type="PANTHER" id="PTHR33048">
    <property type="entry name" value="PTH11-LIKE INTEGRAL MEMBRANE PROTEIN (AFU_ORTHOLOGUE AFUA_5G11245)"/>
    <property type="match status" value="1"/>
</dbReference>
<comment type="subcellular location">
    <subcellularLocation>
        <location evidence="1">Membrane</location>
        <topology evidence="1">Multi-pass membrane protein</topology>
    </subcellularLocation>
</comment>
<feature type="transmembrane region" description="Helical" evidence="7">
    <location>
        <begin position="173"/>
        <end position="195"/>
    </location>
</feature>
<feature type="transmembrane region" description="Helical" evidence="7">
    <location>
        <begin position="99"/>
        <end position="119"/>
    </location>
</feature>
<dbReference type="InterPro" id="IPR049326">
    <property type="entry name" value="Rhodopsin_dom_fungi"/>
</dbReference>
<feature type="domain" description="Rhodopsin" evidence="8">
    <location>
        <begin position="33"/>
        <end position="271"/>
    </location>
</feature>
<dbReference type="OrthoDB" id="10017208at2759"/>
<keyword evidence="3 7" id="KW-1133">Transmembrane helix</keyword>
<dbReference type="GO" id="GO:0016020">
    <property type="term" value="C:membrane"/>
    <property type="evidence" value="ECO:0007669"/>
    <property type="project" value="UniProtKB-SubCell"/>
</dbReference>
<feature type="transmembrane region" description="Helical" evidence="7">
    <location>
        <begin position="207"/>
        <end position="228"/>
    </location>
</feature>
<comment type="similarity">
    <text evidence="5">Belongs to the SAT4 family.</text>
</comment>
<evidence type="ECO:0000256" key="2">
    <source>
        <dbReference type="ARBA" id="ARBA00022692"/>
    </source>
</evidence>
<evidence type="ECO:0000256" key="7">
    <source>
        <dbReference type="SAM" id="Phobius"/>
    </source>
</evidence>
<evidence type="ECO:0000256" key="6">
    <source>
        <dbReference type="SAM" id="MobiDB-lite"/>
    </source>
</evidence>
<proteinExistence type="inferred from homology"/>
<evidence type="ECO:0000259" key="8">
    <source>
        <dbReference type="Pfam" id="PF20684"/>
    </source>
</evidence>
<dbReference type="EMBL" id="FJOG01000021">
    <property type="protein sequence ID" value="CZR62742.1"/>
    <property type="molecule type" value="Genomic_DNA"/>
</dbReference>
<gene>
    <name evidence="9" type="ORF">PAC_12639</name>
</gene>
<organism evidence="9 10">
    <name type="scientific">Phialocephala subalpina</name>
    <dbReference type="NCBI Taxonomy" id="576137"/>
    <lineage>
        <taxon>Eukaryota</taxon>
        <taxon>Fungi</taxon>
        <taxon>Dikarya</taxon>
        <taxon>Ascomycota</taxon>
        <taxon>Pezizomycotina</taxon>
        <taxon>Leotiomycetes</taxon>
        <taxon>Helotiales</taxon>
        <taxon>Mollisiaceae</taxon>
        <taxon>Phialocephala</taxon>
        <taxon>Phialocephala fortinii species complex</taxon>
    </lineage>
</organism>
<keyword evidence="2 7" id="KW-0812">Transmembrane</keyword>